<dbReference type="EMBL" id="JBHSKF010000005">
    <property type="protein sequence ID" value="MFC5287915.1"/>
    <property type="molecule type" value="Genomic_DNA"/>
</dbReference>
<name>A0ABW0ER06_9PSEU</name>
<dbReference type="Proteomes" id="UP001596157">
    <property type="component" value="Unassembled WGS sequence"/>
</dbReference>
<proteinExistence type="predicted"/>
<protein>
    <submittedName>
        <fullName evidence="1">Uncharacterized protein</fullName>
    </submittedName>
</protein>
<gene>
    <name evidence="1" type="ORF">ACFPM7_12705</name>
</gene>
<sequence length="145" mass="15703">MRLTLEPVDAPDDARRAVLEHRTHRLAEPAPDLGSHLLHLVTVLHPAPAARLLVEIAQCSTPVHVAGELTAHVEEAPFPATALGGRHDEHGEWEWALVLTGLPLERGGCRVRVSGHGLAECLDYRLVPLDAYWAGRTDLIGSASD</sequence>
<evidence type="ECO:0000313" key="2">
    <source>
        <dbReference type="Proteomes" id="UP001596157"/>
    </source>
</evidence>
<comment type="caution">
    <text evidence="1">The sequence shown here is derived from an EMBL/GenBank/DDBJ whole genome shotgun (WGS) entry which is preliminary data.</text>
</comment>
<keyword evidence="2" id="KW-1185">Reference proteome</keyword>
<evidence type="ECO:0000313" key="1">
    <source>
        <dbReference type="EMBL" id="MFC5287915.1"/>
    </source>
</evidence>
<organism evidence="1 2">
    <name type="scientific">Actinokineospora guangxiensis</name>
    <dbReference type="NCBI Taxonomy" id="1490288"/>
    <lineage>
        <taxon>Bacteria</taxon>
        <taxon>Bacillati</taxon>
        <taxon>Actinomycetota</taxon>
        <taxon>Actinomycetes</taxon>
        <taxon>Pseudonocardiales</taxon>
        <taxon>Pseudonocardiaceae</taxon>
        <taxon>Actinokineospora</taxon>
    </lineage>
</organism>
<dbReference type="RefSeq" id="WP_378247368.1">
    <property type="nucleotide sequence ID" value="NZ_JBHSKF010000005.1"/>
</dbReference>
<reference evidence="2" key="1">
    <citation type="journal article" date="2019" name="Int. J. Syst. Evol. Microbiol.">
        <title>The Global Catalogue of Microorganisms (GCM) 10K type strain sequencing project: providing services to taxonomists for standard genome sequencing and annotation.</title>
        <authorList>
            <consortium name="The Broad Institute Genomics Platform"/>
            <consortium name="The Broad Institute Genome Sequencing Center for Infectious Disease"/>
            <person name="Wu L."/>
            <person name="Ma J."/>
        </authorList>
    </citation>
    <scope>NUCLEOTIDE SEQUENCE [LARGE SCALE GENOMIC DNA]</scope>
    <source>
        <strain evidence="2">CCUG 59778</strain>
    </source>
</reference>
<accession>A0ABW0ER06</accession>